<evidence type="ECO:0000313" key="1">
    <source>
        <dbReference type="EMBL" id="RNA36386.1"/>
    </source>
</evidence>
<dbReference type="Proteomes" id="UP000276133">
    <property type="component" value="Unassembled WGS sequence"/>
</dbReference>
<name>A0A3M7SKV2_BRAPC</name>
<comment type="caution">
    <text evidence="1">The sequence shown here is derived from an EMBL/GenBank/DDBJ whole genome shotgun (WGS) entry which is preliminary data.</text>
</comment>
<reference evidence="1 2" key="1">
    <citation type="journal article" date="2018" name="Sci. Rep.">
        <title>Genomic signatures of local adaptation to the degree of environmental predictability in rotifers.</title>
        <authorList>
            <person name="Franch-Gras L."/>
            <person name="Hahn C."/>
            <person name="Garcia-Roger E.M."/>
            <person name="Carmona M.J."/>
            <person name="Serra M."/>
            <person name="Gomez A."/>
        </authorList>
    </citation>
    <scope>NUCLEOTIDE SEQUENCE [LARGE SCALE GENOMIC DNA]</scope>
    <source>
        <strain evidence="1">HYR1</strain>
    </source>
</reference>
<protein>
    <submittedName>
        <fullName evidence="1">Uncharacterized protein</fullName>
    </submittedName>
</protein>
<keyword evidence="2" id="KW-1185">Reference proteome</keyword>
<organism evidence="1 2">
    <name type="scientific">Brachionus plicatilis</name>
    <name type="common">Marine rotifer</name>
    <name type="synonym">Brachionus muelleri</name>
    <dbReference type="NCBI Taxonomy" id="10195"/>
    <lineage>
        <taxon>Eukaryota</taxon>
        <taxon>Metazoa</taxon>
        <taxon>Spiralia</taxon>
        <taxon>Gnathifera</taxon>
        <taxon>Rotifera</taxon>
        <taxon>Eurotatoria</taxon>
        <taxon>Monogononta</taxon>
        <taxon>Pseudotrocha</taxon>
        <taxon>Ploima</taxon>
        <taxon>Brachionidae</taxon>
        <taxon>Brachionus</taxon>
    </lineage>
</organism>
<dbReference type="AlphaFoldDB" id="A0A3M7SKV2"/>
<dbReference type="EMBL" id="REGN01001193">
    <property type="protein sequence ID" value="RNA36386.1"/>
    <property type="molecule type" value="Genomic_DNA"/>
</dbReference>
<proteinExistence type="predicted"/>
<gene>
    <name evidence="1" type="ORF">BpHYR1_039761</name>
</gene>
<accession>A0A3M7SKV2</accession>
<sequence>MGFKNWALTKLKKCQNFEKVKNEIEFPRSHFYTPSPKTFESRRTSLDFYMKRLIQLLGSQIPIELAKFLNLNEILDFDEEFLKRKKNTQETLNMPQISIKDLTSQQVCYSLCKADFLFMALIFRPETLTSSSFSNINFFWSSNSSLAAVRFTSLIDGLSRYGFLGNFGKEGGLAKSYSLGCINFGLSFILLRMLYLTQAESSWIDGRATNGT</sequence>
<evidence type="ECO:0000313" key="2">
    <source>
        <dbReference type="Proteomes" id="UP000276133"/>
    </source>
</evidence>